<dbReference type="Proteomes" id="UP000184330">
    <property type="component" value="Unassembled WGS sequence"/>
</dbReference>
<dbReference type="AlphaFoldDB" id="A0A1L7XJ22"/>
<feature type="chain" id="PRO_5012724697" evidence="1">
    <location>
        <begin position="19"/>
        <end position="313"/>
    </location>
</feature>
<sequence>MADLITLSFFHAVPATLSAGTAYVEQRQQKQAAEEAKSKAKREDGVLGMAFEAAKKSKTYGFATSASKARTIHLIAGLAFCAACFPMHIYWRYGCEKCFRQYGPEDHDFKTSGLPEKVLLKQPIDVDKETPRFEPWPVEVITGEMKPWRQMIDDTLNRDGCGRPKDQCIAPIRHWKYPEAFWMHPDLYNSGSRRVLLNLRFQCDPSRLLFGRVNWNRADVSPGEAMLLTEPHVRALAKWLEGLRDIKFKARHDDELECSRLVLPVSVRQRMIEITGNEYGILGKICCVVTEIPSQSTSPSKAHLAREIKTLIF</sequence>
<keyword evidence="1" id="KW-0732">Signal</keyword>
<dbReference type="OrthoDB" id="3045089at2759"/>
<keyword evidence="3" id="KW-1185">Reference proteome</keyword>
<protein>
    <submittedName>
        <fullName evidence="2">Uncharacterized protein</fullName>
    </submittedName>
</protein>
<dbReference type="EMBL" id="FJOG01000029">
    <property type="protein sequence ID" value="CZR65042.1"/>
    <property type="molecule type" value="Genomic_DNA"/>
</dbReference>
<organism evidence="2 3">
    <name type="scientific">Phialocephala subalpina</name>
    <dbReference type="NCBI Taxonomy" id="576137"/>
    <lineage>
        <taxon>Eukaryota</taxon>
        <taxon>Fungi</taxon>
        <taxon>Dikarya</taxon>
        <taxon>Ascomycota</taxon>
        <taxon>Pezizomycotina</taxon>
        <taxon>Leotiomycetes</taxon>
        <taxon>Helotiales</taxon>
        <taxon>Mollisiaceae</taxon>
        <taxon>Phialocephala</taxon>
        <taxon>Phialocephala fortinii species complex</taxon>
    </lineage>
</organism>
<gene>
    <name evidence="2" type="ORF">PAC_14942</name>
</gene>
<reference evidence="2 3" key="1">
    <citation type="submission" date="2016-03" db="EMBL/GenBank/DDBJ databases">
        <authorList>
            <person name="Ploux O."/>
        </authorList>
    </citation>
    <scope>NUCLEOTIDE SEQUENCE [LARGE SCALE GENOMIC DNA]</scope>
    <source>
        <strain evidence="2 3">UAMH 11012</strain>
    </source>
</reference>
<name>A0A1L7XJ22_9HELO</name>
<evidence type="ECO:0000256" key="1">
    <source>
        <dbReference type="SAM" id="SignalP"/>
    </source>
</evidence>
<feature type="signal peptide" evidence="1">
    <location>
        <begin position="1"/>
        <end position="18"/>
    </location>
</feature>
<proteinExistence type="predicted"/>
<evidence type="ECO:0000313" key="2">
    <source>
        <dbReference type="EMBL" id="CZR65042.1"/>
    </source>
</evidence>
<evidence type="ECO:0000313" key="3">
    <source>
        <dbReference type="Proteomes" id="UP000184330"/>
    </source>
</evidence>
<accession>A0A1L7XJ22</accession>